<evidence type="ECO:0000313" key="4">
    <source>
        <dbReference type="Proteomes" id="UP000789390"/>
    </source>
</evidence>
<sequence>MRFQIQMLLVAAICAVLFHGALSAPSPSNFDDDDLMLRSDNDDNEDPDQNPILIYLAKKFIKKVGCKAAMKYATKKCGVPQPTTAAPQERSPADAEDDDELDQSMLLVAAMCAVLFHGAFSAPSPSSNFHDEDLMLRSDNADEESDQNPILILIAKLFVKKVGCAVAKKYVTEKCGVRELPIPLEALERLPADAVEDELDQRMLLVAALCAVLFQGAFSAPSPSNVDNVLRSASDDEDTDENPLLILAAKILVKQVGCAVAKRHAASCGVRELPIPLEALERLPADAVEDELDQSIADILRRFGCRAARFISRFC</sequence>
<accession>A0A8J2RGJ0</accession>
<name>A0A8J2RGJ0_9CRUS</name>
<gene>
    <name evidence="3" type="ORF">DGAL_LOCUS831</name>
</gene>
<keyword evidence="2" id="KW-0732">Signal</keyword>
<comment type="caution">
    <text evidence="3">The sequence shown here is derived from an EMBL/GenBank/DDBJ whole genome shotgun (WGS) entry which is preliminary data.</text>
</comment>
<protein>
    <recommendedName>
        <fullName evidence="5">Secreted protein</fullName>
    </recommendedName>
</protein>
<dbReference type="Proteomes" id="UP000789390">
    <property type="component" value="Unassembled WGS sequence"/>
</dbReference>
<proteinExistence type="predicted"/>
<reference evidence="3" key="1">
    <citation type="submission" date="2021-11" db="EMBL/GenBank/DDBJ databases">
        <authorList>
            <person name="Schell T."/>
        </authorList>
    </citation>
    <scope>NUCLEOTIDE SEQUENCE</scope>
    <source>
        <strain evidence="3">M5</strain>
    </source>
</reference>
<feature type="chain" id="PRO_5035228800" description="Secreted protein" evidence="2">
    <location>
        <begin position="24"/>
        <end position="315"/>
    </location>
</feature>
<dbReference type="OrthoDB" id="10619652at2759"/>
<dbReference type="EMBL" id="CAKKLH010000007">
    <property type="protein sequence ID" value="CAH0098730.1"/>
    <property type="molecule type" value="Genomic_DNA"/>
</dbReference>
<evidence type="ECO:0000313" key="3">
    <source>
        <dbReference type="EMBL" id="CAH0098730.1"/>
    </source>
</evidence>
<keyword evidence="4" id="KW-1185">Reference proteome</keyword>
<evidence type="ECO:0000256" key="1">
    <source>
        <dbReference type="SAM" id="MobiDB-lite"/>
    </source>
</evidence>
<feature type="region of interest" description="Disordered" evidence="1">
    <location>
        <begin position="79"/>
        <end position="99"/>
    </location>
</feature>
<evidence type="ECO:0000256" key="2">
    <source>
        <dbReference type="SAM" id="SignalP"/>
    </source>
</evidence>
<evidence type="ECO:0008006" key="5">
    <source>
        <dbReference type="Google" id="ProtNLM"/>
    </source>
</evidence>
<organism evidence="3 4">
    <name type="scientific">Daphnia galeata</name>
    <dbReference type="NCBI Taxonomy" id="27404"/>
    <lineage>
        <taxon>Eukaryota</taxon>
        <taxon>Metazoa</taxon>
        <taxon>Ecdysozoa</taxon>
        <taxon>Arthropoda</taxon>
        <taxon>Crustacea</taxon>
        <taxon>Branchiopoda</taxon>
        <taxon>Diplostraca</taxon>
        <taxon>Cladocera</taxon>
        <taxon>Anomopoda</taxon>
        <taxon>Daphniidae</taxon>
        <taxon>Daphnia</taxon>
    </lineage>
</organism>
<dbReference type="AlphaFoldDB" id="A0A8J2RGJ0"/>
<feature type="signal peptide" evidence="2">
    <location>
        <begin position="1"/>
        <end position="23"/>
    </location>
</feature>